<protein>
    <submittedName>
        <fullName evidence="6">HTH-type transcriptional activator CmpR</fullName>
    </submittedName>
</protein>
<keyword evidence="2" id="KW-0805">Transcription regulation</keyword>
<dbReference type="Gene3D" id="3.40.190.290">
    <property type="match status" value="1"/>
</dbReference>
<dbReference type="PROSITE" id="PS50931">
    <property type="entry name" value="HTH_LYSR"/>
    <property type="match status" value="1"/>
</dbReference>
<sequence length="321" mass="34446">MNVTLRQLRVFRSVAEGRNFSRAGDQVGLSQPAVSRSILELESQLGLKLLDRTTREVVLTEAGQSLAARLDRVLDDLDQTLQDVAGLASARGGKVRVASSPTLSANLMPGCIATCAETAPGIQFLLLDRIQQDVLDSVRSGEVDFGVVIEPSEADDLYCEPILADPFVLVLPPSHRLAQKPSVRWSSLEGQPLVLLDHASGSRRLIDQALERNGAQCEVKQQLGHPTTVFRMVEAGIGISVMPGMSLPPEGLAQLAVRPLAPRVQRAVMLIRRRNRALSPLAEHVWGIVRDTAALNAAAVSGESASKVPKAAQKPFPKAGS</sequence>
<proteinExistence type="inferred from homology"/>
<dbReference type="GO" id="GO:0003677">
    <property type="term" value="F:DNA binding"/>
    <property type="evidence" value="ECO:0007669"/>
    <property type="project" value="UniProtKB-KW"/>
</dbReference>
<dbReference type="InterPro" id="IPR036390">
    <property type="entry name" value="WH_DNA-bd_sf"/>
</dbReference>
<dbReference type="InterPro" id="IPR000847">
    <property type="entry name" value="LysR_HTH_N"/>
</dbReference>
<evidence type="ECO:0000256" key="3">
    <source>
        <dbReference type="ARBA" id="ARBA00023125"/>
    </source>
</evidence>
<dbReference type="Gene3D" id="1.10.10.10">
    <property type="entry name" value="Winged helix-like DNA-binding domain superfamily/Winged helix DNA-binding domain"/>
    <property type="match status" value="1"/>
</dbReference>
<dbReference type="GO" id="GO:0003700">
    <property type="term" value="F:DNA-binding transcription factor activity"/>
    <property type="evidence" value="ECO:0007669"/>
    <property type="project" value="InterPro"/>
</dbReference>
<dbReference type="AlphaFoldDB" id="A0A679J7G6"/>
<dbReference type="SUPFAM" id="SSF53850">
    <property type="entry name" value="Periplasmic binding protein-like II"/>
    <property type="match status" value="1"/>
</dbReference>
<dbReference type="PRINTS" id="PR00039">
    <property type="entry name" value="HTHLYSR"/>
</dbReference>
<dbReference type="RefSeq" id="WP_339089552.1">
    <property type="nucleotide sequence ID" value="NZ_LR743507.1"/>
</dbReference>
<dbReference type="PANTHER" id="PTHR30419:SF14">
    <property type="entry name" value="LYSR FAMILY TRANSCRIPTIONAL REGULATOR"/>
    <property type="match status" value="1"/>
</dbReference>
<evidence type="ECO:0000256" key="1">
    <source>
        <dbReference type="ARBA" id="ARBA00009437"/>
    </source>
</evidence>
<dbReference type="Pfam" id="PF03466">
    <property type="entry name" value="LysR_substrate"/>
    <property type="match status" value="1"/>
</dbReference>
<comment type="similarity">
    <text evidence="1">Belongs to the LysR transcriptional regulatory family.</text>
</comment>
<reference evidence="6" key="1">
    <citation type="submission" date="2019-12" db="EMBL/GenBank/DDBJ databases">
        <authorList>
            <person name="Cremers G."/>
        </authorList>
    </citation>
    <scope>NUCLEOTIDE SEQUENCE</scope>
    <source>
        <strain evidence="6">Vvax</strain>
    </source>
</reference>
<dbReference type="SUPFAM" id="SSF46785">
    <property type="entry name" value="Winged helix' DNA-binding domain"/>
    <property type="match status" value="1"/>
</dbReference>
<feature type="domain" description="HTH lysR-type" evidence="5">
    <location>
        <begin position="3"/>
        <end position="60"/>
    </location>
</feature>
<dbReference type="FunFam" id="1.10.10.10:FF:000001">
    <property type="entry name" value="LysR family transcriptional regulator"/>
    <property type="match status" value="1"/>
</dbReference>
<dbReference type="Pfam" id="PF00126">
    <property type="entry name" value="HTH_1"/>
    <property type="match status" value="1"/>
</dbReference>
<evidence type="ECO:0000256" key="4">
    <source>
        <dbReference type="ARBA" id="ARBA00023163"/>
    </source>
</evidence>
<dbReference type="CDD" id="cd08440">
    <property type="entry name" value="PBP2_LTTR_like_4"/>
    <property type="match status" value="1"/>
</dbReference>
<gene>
    <name evidence="6" type="primary">cmpR_3</name>
    <name evidence="6" type="ORF">VVAX_01863</name>
</gene>
<dbReference type="PANTHER" id="PTHR30419">
    <property type="entry name" value="HTH-TYPE TRANSCRIPTIONAL REGULATOR YBHD"/>
    <property type="match status" value="1"/>
</dbReference>
<dbReference type="InterPro" id="IPR005119">
    <property type="entry name" value="LysR_subst-bd"/>
</dbReference>
<dbReference type="EMBL" id="LR743507">
    <property type="protein sequence ID" value="CAA2102653.1"/>
    <property type="molecule type" value="Genomic_DNA"/>
</dbReference>
<dbReference type="GO" id="GO:0005829">
    <property type="term" value="C:cytosol"/>
    <property type="evidence" value="ECO:0007669"/>
    <property type="project" value="TreeGrafter"/>
</dbReference>
<accession>A0A679J7G6</accession>
<evidence type="ECO:0000313" key="6">
    <source>
        <dbReference type="EMBL" id="CAA2102653.1"/>
    </source>
</evidence>
<dbReference type="InterPro" id="IPR050950">
    <property type="entry name" value="HTH-type_LysR_regulators"/>
</dbReference>
<keyword evidence="4" id="KW-0804">Transcription</keyword>
<evidence type="ECO:0000256" key="2">
    <source>
        <dbReference type="ARBA" id="ARBA00023015"/>
    </source>
</evidence>
<keyword evidence="3" id="KW-0238">DNA-binding</keyword>
<evidence type="ECO:0000259" key="5">
    <source>
        <dbReference type="PROSITE" id="PS50931"/>
    </source>
</evidence>
<organism evidence="6">
    <name type="scientific">Variovorax paradoxus</name>
    <dbReference type="NCBI Taxonomy" id="34073"/>
    <lineage>
        <taxon>Bacteria</taxon>
        <taxon>Pseudomonadati</taxon>
        <taxon>Pseudomonadota</taxon>
        <taxon>Betaproteobacteria</taxon>
        <taxon>Burkholderiales</taxon>
        <taxon>Comamonadaceae</taxon>
        <taxon>Variovorax</taxon>
    </lineage>
</organism>
<name>A0A679J7G6_VARPD</name>
<dbReference type="InterPro" id="IPR036388">
    <property type="entry name" value="WH-like_DNA-bd_sf"/>
</dbReference>